<organism evidence="3 4">
    <name type="scientific">Maudiozyma humilis</name>
    <name type="common">Sour dough yeast</name>
    <name type="synonym">Kazachstania humilis</name>
    <dbReference type="NCBI Taxonomy" id="51915"/>
    <lineage>
        <taxon>Eukaryota</taxon>
        <taxon>Fungi</taxon>
        <taxon>Dikarya</taxon>
        <taxon>Ascomycota</taxon>
        <taxon>Saccharomycotina</taxon>
        <taxon>Saccharomycetes</taxon>
        <taxon>Saccharomycetales</taxon>
        <taxon>Saccharomycetaceae</taxon>
        <taxon>Maudiozyma</taxon>
    </lineage>
</organism>
<dbReference type="Gene3D" id="3.30.160.60">
    <property type="entry name" value="Classic Zinc Finger"/>
    <property type="match status" value="1"/>
</dbReference>
<accession>A0AAV5S1M6</accession>
<keyword evidence="1" id="KW-0479">Metal-binding</keyword>
<dbReference type="InterPro" id="IPR036236">
    <property type="entry name" value="Znf_C2H2_sf"/>
</dbReference>
<dbReference type="PANTHER" id="PTHR46105">
    <property type="entry name" value="AGAP004733-PA"/>
    <property type="match status" value="1"/>
</dbReference>
<dbReference type="InterPro" id="IPR050457">
    <property type="entry name" value="ZnFinger_BTB_dom_contain"/>
</dbReference>
<evidence type="ECO:0000259" key="2">
    <source>
        <dbReference type="PROSITE" id="PS50157"/>
    </source>
</evidence>
<dbReference type="SUPFAM" id="SSF57667">
    <property type="entry name" value="beta-beta-alpha zinc fingers"/>
    <property type="match status" value="1"/>
</dbReference>
<dbReference type="PROSITE" id="PS50157">
    <property type="entry name" value="ZINC_FINGER_C2H2_2"/>
    <property type="match status" value="1"/>
</dbReference>
<dbReference type="PROSITE" id="PS00028">
    <property type="entry name" value="ZINC_FINGER_C2H2_1"/>
    <property type="match status" value="1"/>
</dbReference>
<keyword evidence="1" id="KW-0863">Zinc-finger</keyword>
<keyword evidence="4" id="KW-1185">Reference proteome</keyword>
<dbReference type="InterPro" id="IPR013087">
    <property type="entry name" value="Znf_C2H2_type"/>
</dbReference>
<name>A0AAV5S1M6_MAUHU</name>
<dbReference type="GO" id="GO:0008270">
    <property type="term" value="F:zinc ion binding"/>
    <property type="evidence" value="ECO:0007669"/>
    <property type="project" value="UniProtKB-KW"/>
</dbReference>
<protein>
    <recommendedName>
        <fullName evidence="2">C2H2-type domain-containing protein</fullName>
    </recommendedName>
</protein>
<proteinExistence type="predicted"/>
<feature type="domain" description="C2H2-type" evidence="2">
    <location>
        <begin position="183"/>
        <end position="209"/>
    </location>
</feature>
<gene>
    <name evidence="3" type="ORF">DAKH74_038230</name>
</gene>
<dbReference type="PANTHER" id="PTHR46105:SF28">
    <property type="entry name" value="ZINC FINGER PROTEIN 37-LIKE"/>
    <property type="match status" value="1"/>
</dbReference>
<dbReference type="GO" id="GO:0000981">
    <property type="term" value="F:DNA-binding transcription factor activity, RNA polymerase II-specific"/>
    <property type="evidence" value="ECO:0007669"/>
    <property type="project" value="TreeGrafter"/>
</dbReference>
<reference evidence="3 4" key="1">
    <citation type="journal article" date="2023" name="Elife">
        <title>Identification of key yeast species and microbe-microbe interactions impacting larval growth of Drosophila in the wild.</title>
        <authorList>
            <person name="Mure A."/>
            <person name="Sugiura Y."/>
            <person name="Maeda R."/>
            <person name="Honda K."/>
            <person name="Sakurai N."/>
            <person name="Takahashi Y."/>
            <person name="Watada M."/>
            <person name="Katoh T."/>
            <person name="Gotoh A."/>
            <person name="Gotoh Y."/>
            <person name="Taniguchi I."/>
            <person name="Nakamura K."/>
            <person name="Hayashi T."/>
            <person name="Katayama T."/>
            <person name="Uemura T."/>
            <person name="Hattori Y."/>
        </authorList>
    </citation>
    <scope>NUCLEOTIDE SEQUENCE [LARGE SCALE GENOMIC DNA]</scope>
    <source>
        <strain evidence="3 4">KH-74</strain>
    </source>
</reference>
<dbReference type="SMART" id="SM00355">
    <property type="entry name" value="ZnF_C2H2"/>
    <property type="match status" value="2"/>
</dbReference>
<dbReference type="GO" id="GO:0000978">
    <property type="term" value="F:RNA polymerase II cis-regulatory region sequence-specific DNA binding"/>
    <property type="evidence" value="ECO:0007669"/>
    <property type="project" value="TreeGrafter"/>
</dbReference>
<keyword evidence="1" id="KW-0862">Zinc</keyword>
<evidence type="ECO:0000313" key="3">
    <source>
        <dbReference type="EMBL" id="GMM57207.1"/>
    </source>
</evidence>
<dbReference type="EMBL" id="BTGD01000011">
    <property type="protein sequence ID" value="GMM57207.1"/>
    <property type="molecule type" value="Genomic_DNA"/>
</dbReference>
<dbReference type="AlphaFoldDB" id="A0AAV5S1M6"/>
<comment type="caution">
    <text evidence="3">The sequence shown here is derived from an EMBL/GenBank/DDBJ whole genome shotgun (WGS) entry which is preliminary data.</text>
</comment>
<dbReference type="Proteomes" id="UP001377567">
    <property type="component" value="Unassembled WGS sequence"/>
</dbReference>
<evidence type="ECO:0000313" key="4">
    <source>
        <dbReference type="Proteomes" id="UP001377567"/>
    </source>
</evidence>
<sequence>MGEPRFTPPEIMSSIFDFVGFSSPIKEQKADSHNSNLLPIVGGDNTASPIPVAADEGLTDVPSVPVENLQAQPVSGRHDDFLHACLKRDWEEADRLRQQVDLNPGDKKLREEWHKACLKWSQQNRDIGPIPQVELKPQGGKVGKNGKPPMPKTLKCPFCETWTQNSSALKRHLILELKDYKPFGCEVCSASFCRKDALKQHSQVHRDRT</sequence>
<evidence type="ECO:0000256" key="1">
    <source>
        <dbReference type="PROSITE-ProRule" id="PRU00042"/>
    </source>
</evidence>